<organism evidence="2 3">
    <name type="scientific">Giardia duodenalis assemblage B</name>
    <dbReference type="NCBI Taxonomy" id="1394984"/>
    <lineage>
        <taxon>Eukaryota</taxon>
        <taxon>Metamonada</taxon>
        <taxon>Diplomonadida</taxon>
        <taxon>Hexamitidae</taxon>
        <taxon>Giardiinae</taxon>
        <taxon>Giardia</taxon>
    </lineage>
</organism>
<keyword evidence="1" id="KW-0234">DNA repair</keyword>
<evidence type="ECO:0000313" key="2">
    <source>
        <dbReference type="EMBL" id="KWX14039.1"/>
    </source>
</evidence>
<reference evidence="2 3" key="1">
    <citation type="journal article" date="2015" name="Mol. Biochem. Parasitol.">
        <title>Identification of polymorphic genes for use in assemblage B genotyping assays through comparative genomics of multiple assemblage B Giardia duodenalis isolates.</title>
        <authorList>
            <person name="Wielinga C."/>
            <person name="Thompson R.C."/>
            <person name="Monis P."/>
            <person name="Ryan U."/>
        </authorList>
    </citation>
    <scope>NUCLEOTIDE SEQUENCE [LARGE SCALE GENOMIC DNA]</scope>
    <source>
        <strain evidence="2 3">BAH15c1</strain>
    </source>
</reference>
<comment type="similarity">
    <text evidence="1">Belongs to the TFB2 family.</text>
</comment>
<evidence type="ECO:0000313" key="3">
    <source>
        <dbReference type="Proteomes" id="UP000070089"/>
    </source>
</evidence>
<evidence type="ECO:0000256" key="1">
    <source>
        <dbReference type="RuleBase" id="RU364024"/>
    </source>
</evidence>
<dbReference type="OrthoDB" id="10249260at2759"/>
<keyword evidence="1" id="KW-0805">Transcription regulation</keyword>
<comment type="function">
    <text evidence="1">Component of the general transcription and DNA repair factor IIH (TFIIH) core complex which is involved in general and transcription-coupled nucleotide excision repair (NER) of damaged DNA.</text>
</comment>
<comment type="subcellular location">
    <subcellularLocation>
        <location evidence="1">Nucleus</location>
    </subcellularLocation>
</comment>
<dbReference type="GO" id="GO:0006289">
    <property type="term" value="P:nucleotide-excision repair"/>
    <property type="evidence" value="ECO:0007669"/>
    <property type="project" value="InterPro"/>
</dbReference>
<dbReference type="EMBL" id="JXTI01000046">
    <property type="protein sequence ID" value="KWX14039.1"/>
    <property type="molecule type" value="Genomic_DNA"/>
</dbReference>
<sequence length="675" mass="77213">MFAIIDKLNQEHPEAISYPKLYLESPYSCLYVYQNLSPLAQDFVRNTLCYAIATDGPITASTRYSMFPFNPLSIVAEESRPRLAIAIRQLAELQIISVGKDKTHYDLIFFRNLFSTLNNLPFVSMGGYTLDCAKQHTINPFTSRKSSRMNAKLMKEFVNYCEEYPASRFRKLLDSLMEISSRKSDKKLDEKEEKKLSRFRTIFSLLSLIDQRANVKADASQSSLTETGCQFMLGSDQDQLSIIIYQLLLCCAHAGLPASSKFREFYLATEKYIKQKDQESKWICSDLTDINTTSYATHVVGLIMNLCCLDMLHLHDLETSLFRYYCPFFYWMHSFGLILLNHIKPGAYSLAISPILCNLNEKYVAHKDLNGAFYNAPAEYYRKTLVGQPSAHKLDNYEGTDLEQTDFSAEDLSLLQNYTITESTGRIFVYKTADEGRNEKNKNIMCLLCNRPKYTFPHVDVYELDPQNAKANLASATASFLQKTARLIIARDKLPRGELVVPPTLVNQLEFLQQNVNNTGVLKTSPHVKVYQFQYIPNGTIKKKFSVSGEAITEFSYAMEKCSSVAYYKAVTVAEELGCLIWKHDTAFSAVRSRCNTLMASSYYRSPTVKFLSLQGDMQRTILTLWHKIASFYPTDDNDNIQGLWLLINASFQETFEQEFNAEMVKVSSEWMAIW</sequence>
<dbReference type="InterPro" id="IPR004598">
    <property type="entry name" value="TFIIH_p52/Tfb2"/>
</dbReference>
<proteinExistence type="inferred from homology"/>
<dbReference type="GO" id="GO:0000439">
    <property type="term" value="C:transcription factor TFIIH core complex"/>
    <property type="evidence" value="ECO:0007669"/>
    <property type="project" value="InterPro"/>
</dbReference>
<comment type="caution">
    <text evidence="2">The sequence shown here is derived from an EMBL/GenBank/DDBJ whole genome shotgun (WGS) entry which is preliminary data.</text>
</comment>
<dbReference type="VEuPathDB" id="GiardiaDB:QR46_1963"/>
<gene>
    <name evidence="2" type="ORF">QR46_1963</name>
</gene>
<dbReference type="GO" id="GO:0001671">
    <property type="term" value="F:ATPase activator activity"/>
    <property type="evidence" value="ECO:0007669"/>
    <property type="project" value="InterPro"/>
</dbReference>
<dbReference type="Proteomes" id="UP000070089">
    <property type="component" value="Unassembled WGS sequence"/>
</dbReference>
<keyword evidence="1" id="KW-0539">Nucleus</keyword>
<protein>
    <recommendedName>
        <fullName evidence="1">General transcription factor IIH subunit 4</fullName>
    </recommendedName>
</protein>
<name>A0A132NVE2_GIAIN</name>
<accession>A0A132NVE2</accession>
<dbReference type="Pfam" id="PF03849">
    <property type="entry name" value="Tfb2"/>
    <property type="match status" value="1"/>
</dbReference>
<keyword evidence="1" id="KW-0804">Transcription</keyword>
<keyword evidence="1" id="KW-0227">DNA damage</keyword>
<dbReference type="AlphaFoldDB" id="A0A132NVE2"/>